<evidence type="ECO:0000256" key="2">
    <source>
        <dbReference type="ARBA" id="ARBA00022475"/>
    </source>
</evidence>
<keyword evidence="4 6" id="KW-1133">Transmembrane helix</keyword>
<accession>A0A7Z1K3N8</accession>
<comment type="caution">
    <text evidence="8">The sequence shown here is derived from an EMBL/GenBank/DDBJ whole genome shotgun (WGS) entry which is preliminary data.</text>
</comment>
<evidence type="ECO:0000256" key="4">
    <source>
        <dbReference type="ARBA" id="ARBA00022989"/>
    </source>
</evidence>
<dbReference type="Proteomes" id="UP000221580">
    <property type="component" value="Unassembled WGS sequence"/>
</dbReference>
<feature type="transmembrane region" description="Helical" evidence="6">
    <location>
        <begin position="96"/>
        <end position="117"/>
    </location>
</feature>
<dbReference type="GO" id="GO:0020037">
    <property type="term" value="F:heme binding"/>
    <property type="evidence" value="ECO:0007669"/>
    <property type="project" value="TreeGrafter"/>
</dbReference>
<evidence type="ECO:0000256" key="5">
    <source>
        <dbReference type="ARBA" id="ARBA00023136"/>
    </source>
</evidence>
<dbReference type="InterPro" id="IPR016174">
    <property type="entry name" value="Di-haem_cyt_TM"/>
</dbReference>
<feature type="transmembrane region" description="Helical" evidence="6">
    <location>
        <begin position="12"/>
        <end position="31"/>
    </location>
</feature>
<sequence>MPGESLRLWDPLVRLFHLSIAGVFVANYFFNEAGDDWHVWLGYYAMAWLLVRTVWGFIGPRSARWADFWPTPKRLNTHLRSLLNRRPQHRLGHSPIGALVMLLMLLALLVVGISGFLMQEVDALWGADWPLQIHETAANVLLGLVCIHVLAAVFESIQVRDNLPLSMLTGRRKRLPDERAQQSFSRQVLYALRLTDLQPARRLRGRMAKPSAPCAGPLCPSDAKHLEGGGGAAIHQPFCVLAAH</sequence>
<evidence type="ECO:0000313" key="9">
    <source>
        <dbReference type="Proteomes" id="UP000221580"/>
    </source>
</evidence>
<evidence type="ECO:0000256" key="1">
    <source>
        <dbReference type="ARBA" id="ARBA00004651"/>
    </source>
</evidence>
<gene>
    <name evidence="8" type="ORF">DM05_3465</name>
</gene>
<reference evidence="8 9" key="2">
    <citation type="submission" date="2017-10" db="EMBL/GenBank/DDBJ databases">
        <title>Bacterial endophytes that colonize and modify switchgrass growth.</title>
        <authorList>
            <person name="Debolt S."/>
        </authorList>
    </citation>
    <scope>NUCLEOTIDE SEQUENCE [LARGE SCALE GENOMIC DNA]</scope>
    <source>
        <strain evidence="8 9">A2-S9</strain>
    </source>
</reference>
<dbReference type="GO" id="GO:0005886">
    <property type="term" value="C:plasma membrane"/>
    <property type="evidence" value="ECO:0007669"/>
    <property type="project" value="UniProtKB-SubCell"/>
</dbReference>
<evidence type="ECO:0000256" key="6">
    <source>
        <dbReference type="SAM" id="Phobius"/>
    </source>
</evidence>
<dbReference type="Gene3D" id="1.20.950.20">
    <property type="entry name" value="Transmembrane di-heme cytochromes, Chain C"/>
    <property type="match status" value="1"/>
</dbReference>
<comment type="subcellular location">
    <subcellularLocation>
        <location evidence="1">Cell membrane</location>
        <topology evidence="1">Multi-pass membrane protein</topology>
    </subcellularLocation>
</comment>
<proteinExistence type="predicted"/>
<keyword evidence="3 6" id="KW-0812">Transmembrane</keyword>
<organism evidence="8 9">
    <name type="scientific">Pseudomonas poae</name>
    <dbReference type="NCBI Taxonomy" id="200451"/>
    <lineage>
        <taxon>Bacteria</taxon>
        <taxon>Pseudomonadati</taxon>
        <taxon>Pseudomonadota</taxon>
        <taxon>Gammaproteobacteria</taxon>
        <taxon>Pseudomonadales</taxon>
        <taxon>Pseudomonadaceae</taxon>
        <taxon>Pseudomonas</taxon>
    </lineage>
</organism>
<keyword evidence="5 6" id="KW-0472">Membrane</keyword>
<dbReference type="InterPro" id="IPR011577">
    <property type="entry name" value="Cyt_b561_bac/Ni-Hgenase"/>
</dbReference>
<dbReference type="PANTHER" id="PTHR30485">
    <property type="entry name" value="NI/FE-HYDROGENASE 1 B-TYPE CYTOCHROME SUBUNIT"/>
    <property type="match status" value="1"/>
</dbReference>
<feature type="domain" description="Cytochrome b561 bacterial/Ni-hydrogenase" evidence="7">
    <location>
        <begin position="9"/>
        <end position="170"/>
    </location>
</feature>
<dbReference type="GO" id="GO:0022904">
    <property type="term" value="P:respiratory electron transport chain"/>
    <property type="evidence" value="ECO:0007669"/>
    <property type="project" value="InterPro"/>
</dbReference>
<keyword evidence="2" id="KW-1003">Cell membrane</keyword>
<dbReference type="InterPro" id="IPR051542">
    <property type="entry name" value="Hydrogenase_cytochrome"/>
</dbReference>
<reference evidence="8 9" key="1">
    <citation type="submission" date="2017-09" db="EMBL/GenBank/DDBJ databases">
        <authorList>
            <person name="DeBolt S."/>
            <person name="Huntemann M."/>
            <person name="Clum A."/>
            <person name="Pillay M."/>
            <person name="Palaniappan K."/>
            <person name="Varghese N."/>
            <person name="Mikhailova N."/>
            <person name="Stamatis D."/>
            <person name="Reddy T."/>
            <person name="Daum C."/>
            <person name="Shapiro N."/>
            <person name="Ivanova N."/>
            <person name="Kyrpides N."/>
            <person name="Woyke T."/>
        </authorList>
    </citation>
    <scope>NUCLEOTIDE SEQUENCE [LARGE SCALE GENOMIC DNA]</scope>
    <source>
        <strain evidence="8 9">A2-S9</strain>
    </source>
</reference>
<dbReference type="GO" id="GO:0009055">
    <property type="term" value="F:electron transfer activity"/>
    <property type="evidence" value="ECO:0007669"/>
    <property type="project" value="InterPro"/>
</dbReference>
<evidence type="ECO:0000313" key="8">
    <source>
        <dbReference type="EMBL" id="PFG69700.1"/>
    </source>
</evidence>
<dbReference type="EMBL" id="PDJN01000002">
    <property type="protein sequence ID" value="PFG69700.1"/>
    <property type="molecule type" value="Genomic_DNA"/>
</dbReference>
<feature type="transmembrane region" description="Helical" evidence="6">
    <location>
        <begin position="37"/>
        <end position="58"/>
    </location>
</feature>
<name>A0A7Z1K3N8_9PSED</name>
<feature type="transmembrane region" description="Helical" evidence="6">
    <location>
        <begin position="137"/>
        <end position="157"/>
    </location>
</feature>
<protein>
    <submittedName>
        <fullName evidence="8">Cytochrome b</fullName>
    </submittedName>
</protein>
<dbReference type="Pfam" id="PF01292">
    <property type="entry name" value="Ni_hydr_CYTB"/>
    <property type="match status" value="1"/>
</dbReference>
<evidence type="ECO:0000256" key="3">
    <source>
        <dbReference type="ARBA" id="ARBA00022692"/>
    </source>
</evidence>
<evidence type="ECO:0000259" key="7">
    <source>
        <dbReference type="Pfam" id="PF01292"/>
    </source>
</evidence>
<dbReference type="SUPFAM" id="SSF81342">
    <property type="entry name" value="Transmembrane di-heme cytochromes"/>
    <property type="match status" value="1"/>
</dbReference>
<dbReference type="PANTHER" id="PTHR30485:SF2">
    <property type="entry name" value="BLL0597 PROTEIN"/>
    <property type="match status" value="1"/>
</dbReference>
<dbReference type="AlphaFoldDB" id="A0A7Z1K3N8"/>